<feature type="region of interest" description="Disordered" evidence="12">
    <location>
        <begin position="689"/>
        <end position="709"/>
    </location>
</feature>
<dbReference type="PANTHER" id="PTHR12487">
    <property type="entry name" value="TEASHIRT-RELATED"/>
    <property type="match status" value="1"/>
</dbReference>
<feature type="compositionally biased region" description="Polar residues" evidence="12">
    <location>
        <begin position="999"/>
        <end position="1022"/>
    </location>
</feature>
<feature type="region of interest" description="Disordered" evidence="12">
    <location>
        <begin position="63"/>
        <end position="228"/>
    </location>
</feature>
<feature type="compositionally biased region" description="Polar residues" evidence="12">
    <location>
        <begin position="1642"/>
        <end position="1657"/>
    </location>
</feature>
<dbReference type="PANTHER" id="PTHR12487:SF7">
    <property type="entry name" value="PROTEIN TEASHIRT-RELATED"/>
    <property type="match status" value="1"/>
</dbReference>
<feature type="region of interest" description="Disordered" evidence="12">
    <location>
        <begin position="947"/>
        <end position="1067"/>
    </location>
</feature>
<feature type="compositionally biased region" description="Polar residues" evidence="12">
    <location>
        <begin position="1392"/>
        <end position="1412"/>
    </location>
</feature>
<feature type="compositionally biased region" description="Low complexity" evidence="12">
    <location>
        <begin position="1375"/>
        <end position="1391"/>
    </location>
</feature>
<feature type="compositionally biased region" description="Low complexity" evidence="12">
    <location>
        <begin position="544"/>
        <end position="560"/>
    </location>
</feature>
<accession>A0A504YH27</accession>
<feature type="compositionally biased region" description="Basic and acidic residues" evidence="12">
    <location>
        <begin position="1250"/>
        <end position="1260"/>
    </location>
</feature>
<feature type="region of interest" description="Disordered" evidence="12">
    <location>
        <begin position="361"/>
        <end position="380"/>
    </location>
</feature>
<feature type="region of interest" description="Disordered" evidence="12">
    <location>
        <begin position="1280"/>
        <end position="1299"/>
    </location>
</feature>
<dbReference type="GO" id="GO:0000981">
    <property type="term" value="F:DNA-binding transcription factor activity, RNA polymerase II-specific"/>
    <property type="evidence" value="ECO:0007669"/>
    <property type="project" value="TreeGrafter"/>
</dbReference>
<feature type="compositionally biased region" description="Polar residues" evidence="12">
    <location>
        <begin position="1940"/>
        <end position="1956"/>
    </location>
</feature>
<feature type="domain" description="C2H2-type" evidence="13">
    <location>
        <begin position="910"/>
        <end position="932"/>
    </location>
</feature>
<evidence type="ECO:0000256" key="5">
    <source>
        <dbReference type="ARBA" id="ARBA00022737"/>
    </source>
</evidence>
<keyword evidence="8" id="KW-0805">Transcription regulation</keyword>
<feature type="compositionally biased region" description="Polar residues" evidence="12">
    <location>
        <begin position="1234"/>
        <end position="1249"/>
    </location>
</feature>
<evidence type="ECO:0000256" key="1">
    <source>
        <dbReference type="ARBA" id="ARBA00007158"/>
    </source>
</evidence>
<keyword evidence="10" id="KW-0804">Transcription</keyword>
<feature type="compositionally biased region" description="Polar residues" evidence="12">
    <location>
        <begin position="361"/>
        <end position="370"/>
    </location>
</feature>
<evidence type="ECO:0000256" key="2">
    <source>
        <dbReference type="ARBA" id="ARBA00022473"/>
    </source>
</evidence>
<dbReference type="SMART" id="SM00355">
    <property type="entry name" value="ZnF_C2H2"/>
    <property type="match status" value="3"/>
</dbReference>
<dbReference type="OrthoDB" id="5815793at2759"/>
<dbReference type="GO" id="GO:0005634">
    <property type="term" value="C:nucleus"/>
    <property type="evidence" value="ECO:0007669"/>
    <property type="project" value="TreeGrafter"/>
</dbReference>
<feature type="compositionally biased region" description="Low complexity" evidence="12">
    <location>
        <begin position="964"/>
        <end position="984"/>
    </location>
</feature>
<feature type="compositionally biased region" description="Basic and acidic residues" evidence="12">
    <location>
        <begin position="1128"/>
        <end position="1138"/>
    </location>
</feature>
<feature type="region of interest" description="Disordered" evidence="12">
    <location>
        <begin position="1940"/>
        <end position="1961"/>
    </location>
</feature>
<proteinExistence type="inferred from homology"/>
<evidence type="ECO:0000259" key="13">
    <source>
        <dbReference type="PROSITE" id="PS00028"/>
    </source>
</evidence>
<keyword evidence="2" id="KW-0217">Developmental protein</keyword>
<evidence type="ECO:0000256" key="8">
    <source>
        <dbReference type="ARBA" id="ARBA00023015"/>
    </source>
</evidence>
<feature type="compositionally biased region" description="Low complexity" evidence="12">
    <location>
        <begin position="1280"/>
        <end position="1292"/>
    </location>
</feature>
<dbReference type="GO" id="GO:0008270">
    <property type="term" value="F:zinc ion binding"/>
    <property type="evidence" value="ECO:0007669"/>
    <property type="project" value="UniProtKB-KW"/>
</dbReference>
<feature type="compositionally biased region" description="Polar residues" evidence="12">
    <location>
        <begin position="1214"/>
        <end position="1223"/>
    </location>
</feature>
<keyword evidence="9" id="KW-0238">DNA-binding</keyword>
<evidence type="ECO:0000313" key="15">
    <source>
        <dbReference type="Proteomes" id="UP000316759"/>
    </source>
</evidence>
<feature type="region of interest" description="Disordered" evidence="12">
    <location>
        <begin position="1178"/>
        <end position="1199"/>
    </location>
</feature>
<feature type="compositionally biased region" description="Basic and acidic residues" evidence="12">
    <location>
        <begin position="321"/>
        <end position="335"/>
    </location>
</feature>
<dbReference type="GO" id="GO:0003677">
    <property type="term" value="F:DNA binding"/>
    <property type="evidence" value="ECO:0007669"/>
    <property type="project" value="UniProtKB-KW"/>
</dbReference>
<feature type="compositionally biased region" description="Low complexity" evidence="12">
    <location>
        <begin position="1658"/>
        <end position="1701"/>
    </location>
</feature>
<feature type="region of interest" description="Disordered" evidence="12">
    <location>
        <begin position="2115"/>
        <end position="2135"/>
    </location>
</feature>
<dbReference type="PROSITE" id="PS00028">
    <property type="entry name" value="ZINC_FINGER_C2H2_1"/>
    <property type="match status" value="1"/>
</dbReference>
<evidence type="ECO:0000313" key="14">
    <source>
        <dbReference type="EMBL" id="TPP60443.1"/>
    </source>
</evidence>
<feature type="region of interest" description="Disordered" evidence="12">
    <location>
        <begin position="1357"/>
        <end position="1412"/>
    </location>
</feature>
<dbReference type="STRING" id="46835.A0A504YH27"/>
<evidence type="ECO:0000256" key="9">
    <source>
        <dbReference type="ARBA" id="ARBA00023125"/>
    </source>
</evidence>
<gene>
    <name evidence="14" type="ORF">FGIG_00323</name>
</gene>
<feature type="compositionally biased region" description="Basic and acidic residues" evidence="12">
    <location>
        <begin position="1047"/>
        <end position="1060"/>
    </location>
</feature>
<feature type="compositionally biased region" description="Polar residues" evidence="12">
    <location>
        <begin position="2192"/>
        <end position="2202"/>
    </location>
</feature>
<feature type="compositionally biased region" description="Low complexity" evidence="12">
    <location>
        <begin position="1443"/>
        <end position="1473"/>
    </location>
</feature>
<keyword evidence="5" id="KW-0677">Repeat</keyword>
<keyword evidence="15" id="KW-1185">Reference proteome</keyword>
<feature type="region of interest" description="Disordered" evidence="12">
    <location>
        <begin position="534"/>
        <end position="570"/>
    </location>
</feature>
<feature type="compositionally biased region" description="Polar residues" evidence="12">
    <location>
        <begin position="689"/>
        <end position="699"/>
    </location>
</feature>
<evidence type="ECO:0000256" key="3">
    <source>
        <dbReference type="ARBA" id="ARBA00022491"/>
    </source>
</evidence>
<feature type="compositionally biased region" description="Polar residues" evidence="12">
    <location>
        <begin position="150"/>
        <end position="170"/>
    </location>
</feature>
<feature type="region of interest" description="Disordered" evidence="12">
    <location>
        <begin position="304"/>
        <end position="342"/>
    </location>
</feature>
<feature type="region of interest" description="Disordered" evidence="12">
    <location>
        <begin position="1214"/>
        <end position="1268"/>
    </location>
</feature>
<feature type="region of interest" description="Disordered" evidence="12">
    <location>
        <begin position="1115"/>
        <end position="1141"/>
    </location>
</feature>
<name>A0A504YH27_FASGI</name>
<evidence type="ECO:0000256" key="7">
    <source>
        <dbReference type="ARBA" id="ARBA00022833"/>
    </source>
</evidence>
<dbReference type="InterPro" id="IPR027008">
    <property type="entry name" value="Teashirt_fam"/>
</dbReference>
<feature type="compositionally biased region" description="Basic and acidic residues" evidence="12">
    <location>
        <begin position="175"/>
        <end position="189"/>
    </location>
</feature>
<keyword evidence="6" id="KW-0863">Zinc-finger</keyword>
<dbReference type="InterPro" id="IPR013087">
    <property type="entry name" value="Znf_C2H2_type"/>
</dbReference>
<evidence type="ECO:0000256" key="6">
    <source>
        <dbReference type="ARBA" id="ARBA00022771"/>
    </source>
</evidence>
<evidence type="ECO:0000256" key="12">
    <source>
        <dbReference type="SAM" id="MobiDB-lite"/>
    </source>
</evidence>
<feature type="region of interest" description="Disordered" evidence="12">
    <location>
        <begin position="454"/>
        <end position="478"/>
    </location>
</feature>
<keyword evidence="3" id="KW-0678">Repressor</keyword>
<feature type="compositionally biased region" description="Polar residues" evidence="12">
    <location>
        <begin position="190"/>
        <end position="207"/>
    </location>
</feature>
<keyword evidence="7" id="KW-0862">Zinc</keyword>
<comment type="similarity">
    <text evidence="1">Belongs to the teashirt C2H2-type zinc-finger protein family.</text>
</comment>
<feature type="region of interest" description="Disordered" evidence="12">
    <location>
        <begin position="1598"/>
        <end position="1727"/>
    </location>
</feature>
<keyword evidence="11" id="KW-0539">Nucleus</keyword>
<organism evidence="14 15">
    <name type="scientific">Fasciola gigantica</name>
    <name type="common">Giant liver fluke</name>
    <dbReference type="NCBI Taxonomy" id="46835"/>
    <lineage>
        <taxon>Eukaryota</taxon>
        <taxon>Metazoa</taxon>
        <taxon>Spiralia</taxon>
        <taxon>Lophotrochozoa</taxon>
        <taxon>Platyhelminthes</taxon>
        <taxon>Trematoda</taxon>
        <taxon>Digenea</taxon>
        <taxon>Plagiorchiida</taxon>
        <taxon>Echinostomata</taxon>
        <taxon>Echinostomatoidea</taxon>
        <taxon>Fasciolidae</taxon>
        <taxon>Fasciola</taxon>
    </lineage>
</organism>
<dbReference type="Proteomes" id="UP000316759">
    <property type="component" value="Unassembled WGS sequence"/>
</dbReference>
<evidence type="ECO:0000256" key="10">
    <source>
        <dbReference type="ARBA" id="ARBA00023163"/>
    </source>
</evidence>
<comment type="caution">
    <text evidence="14">The sequence shown here is derived from an EMBL/GenBank/DDBJ whole genome shotgun (WGS) entry which is preliminary data.</text>
</comment>
<feature type="region of interest" description="Disordered" evidence="12">
    <location>
        <begin position="2167"/>
        <end position="2202"/>
    </location>
</feature>
<protein>
    <submittedName>
        <fullName evidence="14">Protein tiptop</fullName>
    </submittedName>
</protein>
<evidence type="ECO:0000256" key="11">
    <source>
        <dbReference type="ARBA" id="ARBA00023242"/>
    </source>
</evidence>
<keyword evidence="4" id="KW-0479">Metal-binding</keyword>
<sequence>MRLIWLTNLPILNASWSRPEFRKTKIKSTLSNEDQCMMEIISPPTEVTQTFNSLPLRFKMHETNSEDTHSSSPSPPGLESVHAAREDSPSTCGSPGYPKASSASTIPYPSPPILPPLDLSSVPMSPEKDAALTETVRLRRPASAGVRPNRPSTNQTPVLAQKSSSESLLPNSVKLHSDNSNKLASKDQNDSTVQVIKQTTNPNSPAEETTLHCPEASESPTDSDHHQQQQMTDWNYILQNFTNFCQGKIGLPGSIDQHVLSASSIKKARTDGDMEPGSNCLPSPDTLSQFQTMLMNMGQILFNSQSNPIPNSPLLASPAKSGDDTNEIRDQRSDHSNPAALADLSSPTMSAISNYPAVELNSTTSQSNETNRTELPLPVSLPGIPNSVSTNSEFQMAPQSSLAFTASLLAMLAAQNGNMNPIKPIRPSLASNEFSPFAPATSMLLQNPFVSGSLSSNQNAQGNQVSTSPFSSSRAPPIFPNNTTNPCNLPFFSPLIPSNKFPGLPDNRELLYQLGQQLMAMAASSGAPSEISVKPPICPWSPTNNSSGGNNHSNNKSGANQSVDSHPLSGFSSPNAPFLSNPMAAIIGSSLFGTQPFPLSNSSVNVPVSNTIPVSMSQSVQASCIGNDRKSVGLLPNSMHDKPLHPGCLPGAGNSLSGISMRGNQKYSAYYQHQRKQGFHQVNTNTIDYTATGSGSRRQGTPLATPLSGSRYASRRFRGNLVNTGLPTHSMNMDARGVTMNTTAPGGSRCSGGVRAPGTSMFPGFRGSGPYGNNTGSVSVPSAIPITSTPTHNTVVKHTLPNGGPVAKHLPTGSDTMQYATASGCAINSSGSSLSITGTSETSTARHRDTAFLCNCGQDFESLYVFTLHMKDTGHKPKSDQSERDIPKLVRGQDMWINSETEQTREILRCMRCHQSFRNLPELTMHMMKTNHYSEIVYNDSGRLVFVNPDDPHHPHSRRGSVNPSATPSGGSPGKSPGLSGSPGHWLGRKGSRGVSLSAIPTTSSQAIGHTNQSVFTESQPVGKSHVPRSVDSEVQIKSDVTNESTVESHDFHATKESDSNKVSNRVGKNTELNKAHSLESVSQMLPVRSPNSADHQSSHTSADDSTNAFIVAAERDSPVSLPPTKPENSEGTDRAECEFGSSKEQLNKETNVLRQIETFVENNLPRTPKSLSVKVDQLSSNASHRSVSSPLSTPSTDVSSRYSFGPMGGGIMNSTCDSTKSSPLEHRKRTHSEASLSTHESPVSSPVSDQEKRAKHETGTKAMMGGGGGVGGSASALSLTPTSPGVSSTTVEFSGPLRENPLSSLQKLVETTNKPVPPSAAFSTPTGVTASGGFSLTSGVPPSLFVSCNGSGSSKSGTISTATSNIGRVSHTNGSSSSGPSSGPRSLGSPMDTTSDSSFPLTTSTASHSPGSQFAPIVLPTTETENLIPALSALYAYVEKSSSTSSGIPNSSTATQSSTFQQHHSQQSQDTSMNTVGPGSDCVSPYSGDDKAASTDQLMSQAPPPLESANLTPDKLAPNPALQAIYAAAMSTLAAQYLTTQQGSVKPSGSLGPLKAIKQAAFNFQTIIGDAKSESPDQTWMKMLQLFAGKSFQFEVGQTSENDGAECRRTTGTPDEEMGLSEAVGPKNQNGTSGEFDRSQSRTPIQTQSTDSSSGIATANSNSNTDTRSNSDLTATNATATKSNNSNNSHNNNNHHNTTNPSGRRQPGDSSIRPCGHGNNNGEDRVLIRTPDTNKGMDGAQAIHSSSSPSKMTLSMDTCSYANVNHMNTRSIYSNSSNSYHSHLPNVISSRYPSIQNRPIPTTTQSPTLMTTMITKKAKCHYCGKPFANKGQVRLHISKNKCPCLLQQSCHVAALAAAFGSDSRSLATTNTISSKSFMKDPLVSNKSRNPAEEFLASLSYPTTSANNIPPSDFGDSAPSALSLLKERFQNFDLSQSPLRTLSRSGASSTEPRTGCSSYTSITKSSESDTFATSASISYPFPFGQSQSPIIQCSDVPSIPSVSWPFGISPTLSLPFTAAPGMPTSSVGAANSVAATAAAANAGHLAAMALLAQTLVQLTSSQSISSGSPFRSGAGVLPPVTAGQDSFTDPTAITVAATAAAAAAAAAAQAAQVSNHPLTTPTSTTTSSSSNSLQSSAFMNSTTSFNLDLIMNQTVLMKQLAAMTNWSDPSTGEHRFDEESTQPSNPLLALSSCRNTTPNGLQ</sequence>
<feature type="region of interest" description="Disordered" evidence="12">
    <location>
        <begin position="1443"/>
        <end position="1516"/>
    </location>
</feature>
<reference evidence="14 15" key="1">
    <citation type="submission" date="2019-04" db="EMBL/GenBank/DDBJ databases">
        <title>Annotation for the trematode Fasciola gigantica.</title>
        <authorList>
            <person name="Choi Y.-J."/>
        </authorList>
    </citation>
    <scope>NUCLEOTIDE SEQUENCE [LARGE SCALE GENOMIC DNA]</scope>
    <source>
        <strain evidence="14">Uganda_cow_1</strain>
    </source>
</reference>
<dbReference type="EMBL" id="SUNJ01009426">
    <property type="protein sequence ID" value="TPP60443.1"/>
    <property type="molecule type" value="Genomic_DNA"/>
</dbReference>
<evidence type="ECO:0000256" key="4">
    <source>
        <dbReference type="ARBA" id="ARBA00022723"/>
    </source>
</evidence>